<sequence>MTPTATLTTRDPHLWVPQRTVEDLEVFRKKYLEERDKRLPNTGADTYNPIDFTGELASYDADPHAEGPRTLAPQTAELDVLVIGAGFMGLTAGIELNKLGIDNYKILDVASDFGGTWYWNRYPGVRCDVEAYVYLPYLEETGYIPTERYVRGSEIFAYCKSLAAQNDLYEHAIFQTRVTGMTWDEETARWTVTTDAGDEFRARFVATQSGLFTRPHLPGIPGIEKFKGHSFHTSRWDFEYTGGDTTGGLENLRDKRVAIIGTGATGVQAIPQLAKYAESLVVFQRTPSQIAPRENAETDVEWFKSLPKGWHQERRTSFDKCAMDRATIDCDVDDGWVKFAKYQLNAIYEAGGESPSLEQFMDALERSDYSWSEMLRDRVDSVVEDPAKAEKLKSYYRTMCKRPGFSDEFLPAFNNESVDIVDTAETPIDRITETGVVVGDHEYEVDLIIYATGFQHGRTWTDKAGYDVEGRNGIKLSEKFAEGLSTYHGFLSVDFPNLFFLGYTQTGQASNIAHLIDQQANHMVYIIDKCFKDGIRAIEPTPEAEAGWNQTLLEQSTMRKDWLTTCTPGHYNNEGRILDKRNPLVGGVYGPGFEFFDMLKAWRASGQLEGLSPTYSA</sequence>
<dbReference type="GO" id="GO:0018667">
    <property type="term" value="F:cyclohexanone monooxygenase activity"/>
    <property type="evidence" value="ECO:0007669"/>
    <property type="project" value="UniProtKB-EC"/>
</dbReference>
<accession>A0A940PMQ2</accession>
<evidence type="ECO:0000256" key="1">
    <source>
        <dbReference type="ARBA" id="ARBA00001974"/>
    </source>
</evidence>
<keyword evidence="5" id="KW-0521">NADP</keyword>
<keyword evidence="7 8" id="KW-0503">Monooxygenase</keyword>
<keyword evidence="9" id="KW-1185">Reference proteome</keyword>
<dbReference type="GO" id="GO:0050660">
    <property type="term" value="F:flavin adenine dinucleotide binding"/>
    <property type="evidence" value="ECO:0007669"/>
    <property type="project" value="InterPro"/>
</dbReference>
<evidence type="ECO:0000256" key="2">
    <source>
        <dbReference type="ARBA" id="ARBA00010139"/>
    </source>
</evidence>
<dbReference type="Pfam" id="PF13450">
    <property type="entry name" value="NAD_binding_8"/>
    <property type="match status" value="1"/>
</dbReference>
<dbReference type="Gene3D" id="3.50.50.60">
    <property type="entry name" value="FAD/NAD(P)-binding domain"/>
    <property type="match status" value="2"/>
</dbReference>
<keyword evidence="4" id="KW-0274">FAD</keyword>
<reference evidence="8" key="1">
    <citation type="submission" date="2021-02" db="EMBL/GenBank/DDBJ databases">
        <title>Sequencing the genomes of 1000 actinobacteria strains.</title>
        <authorList>
            <person name="Klenk H.-P."/>
        </authorList>
    </citation>
    <scope>NUCLEOTIDE SEQUENCE</scope>
    <source>
        <strain evidence="8">DSM 22850</strain>
    </source>
</reference>
<evidence type="ECO:0000256" key="7">
    <source>
        <dbReference type="ARBA" id="ARBA00023033"/>
    </source>
</evidence>
<evidence type="ECO:0000256" key="3">
    <source>
        <dbReference type="ARBA" id="ARBA00022630"/>
    </source>
</evidence>
<dbReference type="SUPFAM" id="SSF51905">
    <property type="entry name" value="FAD/NAD(P)-binding domain"/>
    <property type="match status" value="1"/>
</dbReference>
<dbReference type="AlphaFoldDB" id="A0A940PMQ2"/>
<dbReference type="InterPro" id="IPR050775">
    <property type="entry name" value="FAD-binding_Monooxygenases"/>
</dbReference>
<dbReference type="EMBL" id="JAFIDA010000001">
    <property type="protein sequence ID" value="MBP1325988.1"/>
    <property type="molecule type" value="Genomic_DNA"/>
</dbReference>
<keyword evidence="3" id="KW-0285">Flavoprotein</keyword>
<dbReference type="PRINTS" id="PR00411">
    <property type="entry name" value="PNDRDTASEI"/>
</dbReference>
<organism evidence="8 9">
    <name type="scientific">Leucobacter exalbidus</name>
    <dbReference type="NCBI Taxonomy" id="662960"/>
    <lineage>
        <taxon>Bacteria</taxon>
        <taxon>Bacillati</taxon>
        <taxon>Actinomycetota</taxon>
        <taxon>Actinomycetes</taxon>
        <taxon>Micrococcales</taxon>
        <taxon>Microbacteriaceae</taxon>
        <taxon>Leucobacter</taxon>
    </lineage>
</organism>
<protein>
    <submittedName>
        <fullName evidence="8">Cyclohexanone monooxygenase</fullName>
        <ecNumber evidence="8">1.14.13.22</ecNumber>
    </submittedName>
</protein>
<name>A0A940PMQ2_9MICO</name>
<dbReference type="InterPro" id="IPR036188">
    <property type="entry name" value="FAD/NAD-bd_sf"/>
</dbReference>
<evidence type="ECO:0000313" key="8">
    <source>
        <dbReference type="EMBL" id="MBP1325988.1"/>
    </source>
</evidence>
<gene>
    <name evidence="8" type="ORF">JOF28_001220</name>
</gene>
<dbReference type="PANTHER" id="PTHR43098">
    <property type="entry name" value="L-ORNITHINE N(5)-MONOOXYGENASE-RELATED"/>
    <property type="match status" value="1"/>
</dbReference>
<evidence type="ECO:0000256" key="4">
    <source>
        <dbReference type="ARBA" id="ARBA00022827"/>
    </source>
</evidence>
<comment type="cofactor">
    <cofactor evidence="1">
        <name>FAD</name>
        <dbReference type="ChEBI" id="CHEBI:57692"/>
    </cofactor>
</comment>
<keyword evidence="6 8" id="KW-0560">Oxidoreductase</keyword>
<dbReference type="InterPro" id="IPR020946">
    <property type="entry name" value="Flavin_mOase-like"/>
</dbReference>
<dbReference type="PANTHER" id="PTHR43098:SF2">
    <property type="entry name" value="FAD-BINDING MONOOXYGENASE AUSB-RELATED"/>
    <property type="match status" value="1"/>
</dbReference>
<dbReference type="RefSeq" id="WP_209704967.1">
    <property type="nucleotide sequence ID" value="NZ_JAFIDA010000001.1"/>
</dbReference>
<dbReference type="Proteomes" id="UP000675163">
    <property type="component" value="Unassembled WGS sequence"/>
</dbReference>
<comment type="similarity">
    <text evidence="2">Belongs to the FAD-binding monooxygenase family.</text>
</comment>
<evidence type="ECO:0000256" key="5">
    <source>
        <dbReference type="ARBA" id="ARBA00022857"/>
    </source>
</evidence>
<dbReference type="GO" id="GO:0004499">
    <property type="term" value="F:N,N-dimethylaniline monooxygenase activity"/>
    <property type="evidence" value="ECO:0007669"/>
    <property type="project" value="InterPro"/>
</dbReference>
<evidence type="ECO:0000256" key="6">
    <source>
        <dbReference type="ARBA" id="ARBA00023002"/>
    </source>
</evidence>
<dbReference type="Pfam" id="PF00743">
    <property type="entry name" value="FMO-like"/>
    <property type="match status" value="1"/>
</dbReference>
<evidence type="ECO:0000313" key="9">
    <source>
        <dbReference type="Proteomes" id="UP000675163"/>
    </source>
</evidence>
<comment type="caution">
    <text evidence="8">The sequence shown here is derived from an EMBL/GenBank/DDBJ whole genome shotgun (WGS) entry which is preliminary data.</text>
</comment>
<dbReference type="GO" id="GO:0050661">
    <property type="term" value="F:NADP binding"/>
    <property type="evidence" value="ECO:0007669"/>
    <property type="project" value="InterPro"/>
</dbReference>
<dbReference type="EC" id="1.14.13.22" evidence="8"/>
<dbReference type="PRINTS" id="PR00368">
    <property type="entry name" value="FADPNR"/>
</dbReference>
<proteinExistence type="inferred from homology"/>
<dbReference type="FunFam" id="3.50.50.60:FF:000341">
    <property type="entry name" value="Baeyer-Villiger monooxygenase"/>
    <property type="match status" value="1"/>
</dbReference>